<evidence type="ECO:0000313" key="2">
    <source>
        <dbReference type="EMBL" id="KAK2755139.1"/>
    </source>
</evidence>
<accession>A0AAE0D535</accession>
<protein>
    <submittedName>
        <fullName evidence="2">Uncharacterized protein</fullName>
    </submittedName>
</protein>
<feature type="compositionally biased region" description="Polar residues" evidence="1">
    <location>
        <begin position="34"/>
        <end position="53"/>
    </location>
</feature>
<feature type="region of interest" description="Disordered" evidence="1">
    <location>
        <begin position="34"/>
        <end position="63"/>
    </location>
</feature>
<evidence type="ECO:0000313" key="3">
    <source>
        <dbReference type="Proteomes" id="UP001281614"/>
    </source>
</evidence>
<gene>
    <name evidence="2" type="ORF">CKAH01_01031</name>
</gene>
<proteinExistence type="predicted"/>
<sequence>MAALPFRLGLKMRSTAVVSTTEQTPTSKYPISIRVSQQADMKPQPSDSGTTWNDMKAGPLNSKGRPCSRIASYASIALLRRLLFLASQSNPSVLRRQPDTKHYDPPSAFEASHLAVLRDALRP</sequence>
<name>A0AAE0D535_COLKA</name>
<dbReference type="EMBL" id="VYYT01000222">
    <property type="protein sequence ID" value="KAK2755139.1"/>
    <property type="molecule type" value="Genomic_DNA"/>
</dbReference>
<organism evidence="2 3">
    <name type="scientific">Colletotrichum kahawae</name>
    <name type="common">Coffee berry disease fungus</name>
    <dbReference type="NCBI Taxonomy" id="34407"/>
    <lineage>
        <taxon>Eukaryota</taxon>
        <taxon>Fungi</taxon>
        <taxon>Dikarya</taxon>
        <taxon>Ascomycota</taxon>
        <taxon>Pezizomycotina</taxon>
        <taxon>Sordariomycetes</taxon>
        <taxon>Hypocreomycetidae</taxon>
        <taxon>Glomerellales</taxon>
        <taxon>Glomerellaceae</taxon>
        <taxon>Colletotrichum</taxon>
        <taxon>Colletotrichum gloeosporioides species complex</taxon>
    </lineage>
</organism>
<reference evidence="2" key="1">
    <citation type="submission" date="2023-02" db="EMBL/GenBank/DDBJ databases">
        <title>Colletotrichum kahawae CIFC_Que2 genome sequencing and assembly.</title>
        <authorList>
            <person name="Baroncelli R."/>
        </authorList>
    </citation>
    <scope>NUCLEOTIDE SEQUENCE</scope>
    <source>
        <strain evidence="2">CIFC_Que2</strain>
    </source>
</reference>
<comment type="caution">
    <text evidence="2">The sequence shown here is derived from an EMBL/GenBank/DDBJ whole genome shotgun (WGS) entry which is preliminary data.</text>
</comment>
<evidence type="ECO:0000256" key="1">
    <source>
        <dbReference type="SAM" id="MobiDB-lite"/>
    </source>
</evidence>
<dbReference type="AlphaFoldDB" id="A0AAE0D535"/>
<dbReference type="Proteomes" id="UP001281614">
    <property type="component" value="Unassembled WGS sequence"/>
</dbReference>
<keyword evidence="3" id="KW-1185">Reference proteome</keyword>